<keyword evidence="2" id="KW-1185">Reference proteome</keyword>
<comment type="caution">
    <text evidence="1">The sequence shown here is derived from an EMBL/GenBank/DDBJ whole genome shotgun (WGS) entry which is preliminary data.</text>
</comment>
<name>A0A4Y2EIL9_ARAVE</name>
<reference evidence="1 2" key="1">
    <citation type="journal article" date="2019" name="Sci. Rep.">
        <title>Orb-weaving spider Araneus ventricosus genome elucidates the spidroin gene catalogue.</title>
        <authorList>
            <person name="Kono N."/>
            <person name="Nakamura H."/>
            <person name="Ohtoshi R."/>
            <person name="Moran D.A.P."/>
            <person name="Shinohara A."/>
            <person name="Yoshida Y."/>
            <person name="Fujiwara M."/>
            <person name="Mori M."/>
            <person name="Tomita M."/>
            <person name="Arakawa K."/>
        </authorList>
    </citation>
    <scope>NUCLEOTIDE SEQUENCE [LARGE SCALE GENOMIC DNA]</scope>
</reference>
<evidence type="ECO:0000313" key="2">
    <source>
        <dbReference type="Proteomes" id="UP000499080"/>
    </source>
</evidence>
<organism evidence="1 2">
    <name type="scientific">Araneus ventricosus</name>
    <name type="common">Orbweaver spider</name>
    <name type="synonym">Epeira ventricosa</name>
    <dbReference type="NCBI Taxonomy" id="182803"/>
    <lineage>
        <taxon>Eukaryota</taxon>
        <taxon>Metazoa</taxon>
        <taxon>Ecdysozoa</taxon>
        <taxon>Arthropoda</taxon>
        <taxon>Chelicerata</taxon>
        <taxon>Arachnida</taxon>
        <taxon>Araneae</taxon>
        <taxon>Araneomorphae</taxon>
        <taxon>Entelegynae</taxon>
        <taxon>Araneoidea</taxon>
        <taxon>Araneidae</taxon>
        <taxon>Araneus</taxon>
    </lineage>
</organism>
<gene>
    <name evidence="1" type="ORF">AVEN_273624_1</name>
</gene>
<protein>
    <submittedName>
        <fullName evidence="1">Uncharacterized protein</fullName>
    </submittedName>
</protein>
<accession>A0A4Y2EIL9</accession>
<sequence>MRILICFSSNSIAKNSGGLEEKLHLRTEIQYSPDDVKSESSRPRIHKHHQKELVFISHQEEFVFRISRRTRIQVIRKNSYSEVIRKELVFKSSERTCIQNSIRKNSYSSHQKELVFRSHPGKNSYSEVIERTPYLPLVSKELVFRSHQKELVFISHQKDDSHASFVNSNWNEA</sequence>
<dbReference type="Proteomes" id="UP000499080">
    <property type="component" value="Unassembled WGS sequence"/>
</dbReference>
<evidence type="ECO:0000313" key="1">
    <source>
        <dbReference type="EMBL" id="GBM28099.1"/>
    </source>
</evidence>
<proteinExistence type="predicted"/>
<dbReference type="AlphaFoldDB" id="A0A4Y2EIL9"/>
<dbReference type="EMBL" id="BGPR01092690">
    <property type="protein sequence ID" value="GBM28099.1"/>
    <property type="molecule type" value="Genomic_DNA"/>
</dbReference>